<gene>
    <name evidence="3" type="ORF">BMJ33_14300</name>
    <name evidence="4" type="ORF">EMEDMD4_500093</name>
</gene>
<organism evidence="4 5">
    <name type="scientific">Sinorhizobium medicae</name>
    <dbReference type="NCBI Taxonomy" id="110321"/>
    <lineage>
        <taxon>Bacteria</taxon>
        <taxon>Pseudomonadati</taxon>
        <taxon>Pseudomonadota</taxon>
        <taxon>Alphaproteobacteria</taxon>
        <taxon>Hyphomicrobiales</taxon>
        <taxon>Rhizobiaceae</taxon>
        <taxon>Sinorhizobium/Ensifer group</taxon>
        <taxon>Sinorhizobium</taxon>
    </lineage>
</organism>
<dbReference type="Proteomes" id="UP000507954">
    <property type="component" value="Unassembled WGS sequence"/>
</dbReference>
<dbReference type="RefSeq" id="WP_028053986.1">
    <property type="nucleotide sequence ID" value="NZ_ATYC01000008.1"/>
</dbReference>
<dbReference type="InterPro" id="IPR050564">
    <property type="entry name" value="F420-G6PD/mer"/>
</dbReference>
<evidence type="ECO:0000259" key="2">
    <source>
        <dbReference type="Pfam" id="PF00296"/>
    </source>
</evidence>
<dbReference type="SUPFAM" id="SSF51679">
    <property type="entry name" value="Bacterial luciferase-like"/>
    <property type="match status" value="1"/>
</dbReference>
<name>A0A508X209_9HYPH</name>
<dbReference type="InterPro" id="IPR019945">
    <property type="entry name" value="F420_G6P_DH-rel"/>
</dbReference>
<dbReference type="CDD" id="cd01097">
    <property type="entry name" value="Tetrahydromethanopterin_reductase"/>
    <property type="match status" value="1"/>
</dbReference>
<dbReference type="Proteomes" id="UP001190825">
    <property type="component" value="Unassembled WGS sequence"/>
</dbReference>
<proteinExistence type="predicted"/>
<evidence type="ECO:0000256" key="1">
    <source>
        <dbReference type="ARBA" id="ARBA00023002"/>
    </source>
</evidence>
<sequence>MARIGYHASHEQFTPLDLLGWAQAAEEAGFDCTMSSDHLAPWSERQGQSGFAWAWLGAALQATEKSFGLVTVPCGWRYHPAITAQAAATLAQMFPRRLAWLALGSGEALNEQVVGGVWPEKAERSARLLEAVEVIRELWAGRTVNRQAPIAVSEARLYTLAEHPPALIAAALTPETAEAAGEWADGLITVNQSSTKLAAIAEAFRRGGGDGKPLCLQVHVSYAQTDEEARQNAFDQWRSNVLSPRQSETLRTPGEIESATKSVRPEDLDKHVRISSDPGRHAAWIEEDIAAGFDEIYLHNVGRNQLEFIDVFGRSVLPRVRAF</sequence>
<dbReference type="InterPro" id="IPR036661">
    <property type="entry name" value="Luciferase-like_sf"/>
</dbReference>
<feature type="domain" description="Luciferase-like" evidence="2">
    <location>
        <begin position="5"/>
        <end position="294"/>
    </location>
</feature>
<dbReference type="Gene3D" id="3.20.20.30">
    <property type="entry name" value="Luciferase-like domain"/>
    <property type="match status" value="1"/>
</dbReference>
<dbReference type="AlphaFoldDB" id="A0A508X209"/>
<protein>
    <submittedName>
        <fullName evidence="3">LLM class F420-dependent oxidoreductase</fullName>
    </submittedName>
    <submittedName>
        <fullName evidence="4">Putative dehydrogenase protein</fullName>
    </submittedName>
</protein>
<evidence type="ECO:0000313" key="6">
    <source>
        <dbReference type="Proteomes" id="UP001190825"/>
    </source>
</evidence>
<reference evidence="3" key="1">
    <citation type="submission" date="2017-04" db="EMBL/GenBank/DDBJ databases">
        <authorList>
            <person name="Porter S."/>
            <person name="Friesen M.L."/>
            <person name="Faber-Hammond J."/>
        </authorList>
    </citation>
    <scope>NUCLEOTIDE SEQUENCE</scope>
    <source>
        <strain evidence="3">Str16</strain>
    </source>
</reference>
<dbReference type="NCBIfam" id="TIGR03557">
    <property type="entry name" value="F420_G6P_family"/>
    <property type="match status" value="1"/>
</dbReference>
<keyword evidence="6" id="KW-1185">Reference proteome</keyword>
<evidence type="ECO:0000313" key="4">
    <source>
        <dbReference type="EMBL" id="VTZ63537.1"/>
    </source>
</evidence>
<dbReference type="NCBIfam" id="TIGR03885">
    <property type="entry name" value="flavin_revert"/>
    <property type="match status" value="1"/>
</dbReference>
<dbReference type="EMBL" id="CABFNB010000118">
    <property type="protein sequence ID" value="VTZ63537.1"/>
    <property type="molecule type" value="Genomic_DNA"/>
</dbReference>
<evidence type="ECO:0000313" key="3">
    <source>
        <dbReference type="EMBL" id="PLU03204.1"/>
    </source>
</evidence>
<dbReference type="InterPro" id="IPR011251">
    <property type="entry name" value="Luciferase-like_dom"/>
</dbReference>
<dbReference type="PANTHER" id="PTHR43244">
    <property type="match status" value="1"/>
</dbReference>
<dbReference type="InterPro" id="IPR023907">
    <property type="entry name" value="Non-F420_Flavin_OxRdtase"/>
</dbReference>
<dbReference type="Pfam" id="PF00296">
    <property type="entry name" value="Bac_luciferase"/>
    <property type="match status" value="1"/>
</dbReference>
<reference evidence="3 6" key="2">
    <citation type="journal article" date="2018" name="FEMS Microbiol. Ecol.">
        <title>Co-invading symbiotic mutualists of Medicago polymorpha retain high ancestral diversity and contain diverse accessory genomes.</title>
        <authorList>
            <person name="Porter S.S."/>
            <person name="Faber-Hammond J.J."/>
            <person name="Friesen M.L."/>
        </authorList>
    </citation>
    <scope>NUCLEOTIDE SEQUENCE [LARGE SCALE GENOMIC DNA]</scope>
    <source>
        <strain evidence="3 6">Str16</strain>
    </source>
</reference>
<keyword evidence="1" id="KW-0560">Oxidoreductase</keyword>
<reference evidence="4 5" key="3">
    <citation type="submission" date="2019-06" db="EMBL/GenBank/DDBJ databases">
        <authorList>
            <person name="Le Quere A."/>
            <person name="Colella S."/>
        </authorList>
    </citation>
    <scope>NUCLEOTIDE SEQUENCE [LARGE SCALE GENOMIC DNA]</scope>
    <source>
        <strain evidence="4">EmedicaeMD41</strain>
    </source>
</reference>
<dbReference type="PANTHER" id="PTHR43244:SF1">
    <property type="entry name" value="5,10-METHYLENETETRAHYDROMETHANOPTERIN REDUCTASE"/>
    <property type="match status" value="1"/>
</dbReference>
<accession>A0A508X209</accession>
<dbReference type="GO" id="GO:0016705">
    <property type="term" value="F:oxidoreductase activity, acting on paired donors, with incorporation or reduction of molecular oxygen"/>
    <property type="evidence" value="ECO:0007669"/>
    <property type="project" value="InterPro"/>
</dbReference>
<evidence type="ECO:0000313" key="5">
    <source>
        <dbReference type="Proteomes" id="UP000507954"/>
    </source>
</evidence>
<dbReference type="EMBL" id="NBUC01000072">
    <property type="protein sequence ID" value="PLU03204.1"/>
    <property type="molecule type" value="Genomic_DNA"/>
</dbReference>